<protein>
    <submittedName>
        <fullName evidence="1">Uncharacterized protein</fullName>
    </submittedName>
</protein>
<accession>A0A7S2FLV1</accession>
<evidence type="ECO:0000313" key="1">
    <source>
        <dbReference type="EMBL" id="CAD9402023.1"/>
    </source>
</evidence>
<organism evidence="1">
    <name type="scientific">Octactis speculum</name>
    <dbReference type="NCBI Taxonomy" id="3111310"/>
    <lineage>
        <taxon>Eukaryota</taxon>
        <taxon>Sar</taxon>
        <taxon>Stramenopiles</taxon>
        <taxon>Ochrophyta</taxon>
        <taxon>Dictyochophyceae</taxon>
        <taxon>Dictyochales</taxon>
        <taxon>Dictyochaceae</taxon>
        <taxon>Octactis</taxon>
    </lineage>
</organism>
<dbReference type="AlphaFoldDB" id="A0A7S2FLV1"/>
<gene>
    <name evidence="1" type="ORF">DSPE1174_LOCUS8868</name>
</gene>
<sequence>MLDEMGERIVPHERNRNFLRNASSRGVVLIWKLHYAIMIRVFKFPLRTVMNQGYLLHYDCHWDTRKTNLSLHSLMYCHCKSERAWSIRSRIEFCFSKNNNARLFDETLNNSSLSPEDDAVNNII</sequence>
<dbReference type="EMBL" id="HBGS01016900">
    <property type="protein sequence ID" value="CAD9402023.1"/>
    <property type="molecule type" value="Transcribed_RNA"/>
</dbReference>
<reference evidence="1" key="1">
    <citation type="submission" date="2021-01" db="EMBL/GenBank/DDBJ databases">
        <authorList>
            <person name="Corre E."/>
            <person name="Pelletier E."/>
            <person name="Niang G."/>
            <person name="Scheremetjew M."/>
            <person name="Finn R."/>
            <person name="Kale V."/>
            <person name="Holt S."/>
            <person name="Cochrane G."/>
            <person name="Meng A."/>
            <person name="Brown T."/>
            <person name="Cohen L."/>
        </authorList>
    </citation>
    <scope>NUCLEOTIDE SEQUENCE</scope>
    <source>
        <strain evidence="1">CCMP1381</strain>
    </source>
</reference>
<proteinExistence type="predicted"/>
<name>A0A7S2FLV1_9STRA</name>